<gene>
    <name evidence="2" type="ORF">QO002_001294</name>
</gene>
<reference evidence="2 3" key="1">
    <citation type="submission" date="2023-07" db="EMBL/GenBank/DDBJ databases">
        <title>Genomic Encyclopedia of Type Strains, Phase IV (KMG-IV): sequencing the most valuable type-strain genomes for metagenomic binning, comparative biology and taxonomic classification.</title>
        <authorList>
            <person name="Goeker M."/>
        </authorList>
    </citation>
    <scope>NUCLEOTIDE SEQUENCE [LARGE SCALE GENOMIC DNA]</scope>
    <source>
        <strain evidence="2 3">DSM 1112</strain>
    </source>
</reference>
<organism evidence="2 3">
    <name type="scientific">Pararhizobium capsulatum DSM 1112</name>
    <dbReference type="NCBI Taxonomy" id="1121113"/>
    <lineage>
        <taxon>Bacteria</taxon>
        <taxon>Pseudomonadati</taxon>
        <taxon>Pseudomonadota</taxon>
        <taxon>Alphaproteobacteria</taxon>
        <taxon>Hyphomicrobiales</taxon>
        <taxon>Rhizobiaceae</taxon>
        <taxon>Rhizobium/Agrobacterium group</taxon>
        <taxon>Pararhizobium</taxon>
    </lineage>
</organism>
<keyword evidence="3" id="KW-1185">Reference proteome</keyword>
<dbReference type="EMBL" id="JAUSVF010000001">
    <property type="protein sequence ID" value="MDQ0319156.1"/>
    <property type="molecule type" value="Genomic_DNA"/>
</dbReference>
<keyword evidence="1" id="KW-0732">Signal</keyword>
<sequence>MIAHLFSTSAGRGRRFSILAAGCLMLAIPGAFAQEVAAPAAGVPANGDEIQQFCTNIADAARDQRYVLQKQNLEELQAKVDERIATLEKRRTEYQDWLKRRDDFLKEAELGLTDIYKNMKPDAAAGQLELINPAVAAAIVMRLPPRLSSLILSEMTSEKAAVLANIISSASNPNTSKEPS</sequence>
<evidence type="ECO:0000313" key="2">
    <source>
        <dbReference type="EMBL" id="MDQ0319156.1"/>
    </source>
</evidence>
<protein>
    <submittedName>
        <fullName evidence="2">Flagellar motility protein MotE (MotC chaperone)</fullName>
    </submittedName>
</protein>
<keyword evidence="2" id="KW-0966">Cell projection</keyword>
<feature type="signal peptide" evidence="1">
    <location>
        <begin position="1"/>
        <end position="33"/>
    </location>
</feature>
<dbReference type="RefSeq" id="WP_307227794.1">
    <property type="nucleotide sequence ID" value="NZ_JAUSVF010000001.1"/>
</dbReference>
<accession>A0ABU0BLN1</accession>
<name>A0ABU0BLN1_9HYPH</name>
<proteinExistence type="predicted"/>
<comment type="caution">
    <text evidence="2">The sequence shown here is derived from an EMBL/GenBank/DDBJ whole genome shotgun (WGS) entry which is preliminary data.</text>
</comment>
<feature type="chain" id="PRO_5047532592" evidence="1">
    <location>
        <begin position="34"/>
        <end position="180"/>
    </location>
</feature>
<evidence type="ECO:0000313" key="3">
    <source>
        <dbReference type="Proteomes" id="UP001230207"/>
    </source>
</evidence>
<keyword evidence="2" id="KW-0969">Cilium</keyword>
<evidence type="ECO:0000256" key="1">
    <source>
        <dbReference type="SAM" id="SignalP"/>
    </source>
</evidence>
<dbReference type="Proteomes" id="UP001230207">
    <property type="component" value="Unassembled WGS sequence"/>
</dbReference>
<keyword evidence="2" id="KW-0282">Flagellum</keyword>